<dbReference type="OrthoDB" id="319764at2"/>
<dbReference type="SUPFAM" id="SSF49785">
    <property type="entry name" value="Galactose-binding domain-like"/>
    <property type="match status" value="1"/>
</dbReference>
<dbReference type="InterPro" id="IPR013736">
    <property type="entry name" value="Xaa-Pro_dipept_C"/>
</dbReference>
<accession>A0A1H7WBB7</accession>
<evidence type="ECO:0000259" key="3">
    <source>
        <dbReference type="SMART" id="SM00939"/>
    </source>
</evidence>
<protein>
    <recommendedName>
        <fullName evidence="3">Xaa-Pro dipeptidyl-peptidase C-terminal domain-containing protein</fullName>
    </recommendedName>
</protein>
<proteinExistence type="predicted"/>
<feature type="domain" description="Xaa-Pro dipeptidyl-peptidase C-terminal" evidence="3">
    <location>
        <begin position="358"/>
        <end position="625"/>
    </location>
</feature>
<dbReference type="InterPro" id="IPR008979">
    <property type="entry name" value="Galactose-bd-like_sf"/>
</dbReference>
<evidence type="ECO:0000256" key="2">
    <source>
        <dbReference type="SAM" id="SignalP"/>
    </source>
</evidence>
<dbReference type="Gene3D" id="3.40.50.1820">
    <property type="entry name" value="alpha/beta hydrolase"/>
    <property type="match status" value="1"/>
</dbReference>
<dbReference type="STRING" id="573321.SAMN04488505_103617"/>
<dbReference type="InterPro" id="IPR029058">
    <property type="entry name" value="AB_hydrolase_fold"/>
</dbReference>
<dbReference type="SUPFAM" id="SSF53474">
    <property type="entry name" value="alpha/beta-Hydrolases"/>
    <property type="match status" value="1"/>
</dbReference>
<dbReference type="InterPro" id="IPR050585">
    <property type="entry name" value="Xaa-Pro_dipeptidyl-ppase/CocE"/>
</dbReference>
<dbReference type="NCBIfam" id="TIGR00976">
    <property type="entry name" value="CocE_NonD"/>
    <property type="match status" value="1"/>
</dbReference>
<dbReference type="PANTHER" id="PTHR43056">
    <property type="entry name" value="PEPTIDASE S9 PROLYL OLIGOPEPTIDASE"/>
    <property type="match status" value="1"/>
</dbReference>
<dbReference type="Gene3D" id="1.10.3020.10">
    <property type="entry name" value="alpha-amino acid ester hydrolase ( Helical cap domain)"/>
    <property type="match status" value="1"/>
</dbReference>
<evidence type="ECO:0000313" key="4">
    <source>
        <dbReference type="EMBL" id="SEM18846.1"/>
    </source>
</evidence>
<feature type="signal peptide" evidence="2">
    <location>
        <begin position="1"/>
        <end position="19"/>
    </location>
</feature>
<reference evidence="4 5" key="1">
    <citation type="submission" date="2016-10" db="EMBL/GenBank/DDBJ databases">
        <authorList>
            <person name="de Groot N.N."/>
        </authorList>
    </citation>
    <scope>NUCLEOTIDE SEQUENCE [LARGE SCALE GENOMIC DNA]</scope>
    <source>
        <strain evidence="4 5">DSM 21039</strain>
    </source>
</reference>
<dbReference type="RefSeq" id="WP_089913726.1">
    <property type="nucleotide sequence ID" value="NZ_FOBB01000003.1"/>
</dbReference>
<feature type="chain" id="PRO_5011691724" description="Xaa-Pro dipeptidyl-peptidase C-terminal domain-containing protein" evidence="2">
    <location>
        <begin position="20"/>
        <end position="630"/>
    </location>
</feature>
<organism evidence="4 5">
    <name type="scientific">Chitinophaga rupis</name>
    <dbReference type="NCBI Taxonomy" id="573321"/>
    <lineage>
        <taxon>Bacteria</taxon>
        <taxon>Pseudomonadati</taxon>
        <taxon>Bacteroidota</taxon>
        <taxon>Chitinophagia</taxon>
        <taxon>Chitinophagales</taxon>
        <taxon>Chitinophagaceae</taxon>
        <taxon>Chitinophaga</taxon>
    </lineage>
</organism>
<keyword evidence="2" id="KW-0732">Signal</keyword>
<gene>
    <name evidence="4" type="ORF">SAMN04488505_103617</name>
</gene>
<dbReference type="InterPro" id="IPR000383">
    <property type="entry name" value="Xaa-Pro-like_dom"/>
</dbReference>
<sequence>MSRQLWLALAILLLFPAFAKAINEDSLWVYEHYTKKEVYIPMRDGKRLFASVYLPKDNSEKHPVLMTRTPYSCAPYGEDKFRPFWKSYVLQYMKEGYIFVIEDVRGRWMSEGTFMDVRPFNPNKKGKNDIDEASDTYDTIDWLVKNLANNNGKVGVFGISYPGFYSTMAALSGHPALKAVSPQAPVTDWFQGDDFHHNGAFFVMDGFSFYTSFGKPRPQPTTVEPTDFDYYTHDNYKFYLETGSLKNLARLMGDSIAFWKDLYAHPNLDEWWKARNIRTHLKNVQPAMLEVGGVFDAEDCFGAWNTYKAIEKQSTGTNNRIVMGPWYHGQWASKDGTHLGNVQFDSNTAEWYQQNVEIPFFNYYLKNKGAEPKIAEATIFFTGENQWKQLPQWPPAGMQAQPIFLQANGRLAFTKPASANSFSEYVSDPAKPVPYTEDVHFSRTINYMTDDQRFAARRPDVLVFETDSLTEDVTLAGPLQADLVVSTTGTDADFVVKLIDVFPDDFKYEESAASEHRRVPSSTYPMGGYQMLVRGEIMRGKFRNSFEKPEPFEPGKPTPVKFSMPDVAHTFKKGHKIMVQVQSSWFPLVDRNPQKFTNIYTCDDKDFQKATIRIYHDAEHASSVQLPVVK</sequence>
<dbReference type="GO" id="GO:0008239">
    <property type="term" value="F:dipeptidyl-peptidase activity"/>
    <property type="evidence" value="ECO:0007669"/>
    <property type="project" value="InterPro"/>
</dbReference>
<evidence type="ECO:0000256" key="1">
    <source>
        <dbReference type="ARBA" id="ARBA00022801"/>
    </source>
</evidence>
<evidence type="ECO:0000313" key="5">
    <source>
        <dbReference type="Proteomes" id="UP000198984"/>
    </source>
</evidence>
<name>A0A1H7WBB7_9BACT</name>
<dbReference type="EMBL" id="FOBB01000003">
    <property type="protein sequence ID" value="SEM18846.1"/>
    <property type="molecule type" value="Genomic_DNA"/>
</dbReference>
<dbReference type="AlphaFoldDB" id="A0A1H7WBB7"/>
<dbReference type="Pfam" id="PF02129">
    <property type="entry name" value="Peptidase_S15"/>
    <property type="match status" value="1"/>
</dbReference>
<dbReference type="Proteomes" id="UP000198984">
    <property type="component" value="Unassembled WGS sequence"/>
</dbReference>
<dbReference type="PANTHER" id="PTHR43056:SF10">
    <property type="entry name" value="COCE_NOND FAMILY, PUTATIVE (AFU_ORTHOLOGUE AFUA_7G00600)-RELATED"/>
    <property type="match status" value="1"/>
</dbReference>
<dbReference type="SMART" id="SM00939">
    <property type="entry name" value="PepX_C"/>
    <property type="match status" value="1"/>
</dbReference>
<keyword evidence="1" id="KW-0378">Hydrolase</keyword>
<dbReference type="InterPro" id="IPR005674">
    <property type="entry name" value="CocE/Ser_esterase"/>
</dbReference>
<dbReference type="Pfam" id="PF08530">
    <property type="entry name" value="PepX_C"/>
    <property type="match status" value="1"/>
</dbReference>
<keyword evidence="5" id="KW-1185">Reference proteome</keyword>
<dbReference type="Gene3D" id="2.60.120.260">
    <property type="entry name" value="Galactose-binding domain-like"/>
    <property type="match status" value="1"/>
</dbReference>